<dbReference type="Pfam" id="PF04434">
    <property type="entry name" value="SWIM"/>
    <property type="match status" value="1"/>
</dbReference>
<sequence length="409" mass="44242">MSSSDQFGRTFWGRAWINSLEARGNGNETRLQRGRTDARRGAVRELTLNSGHIAARVVGAHGELFGLDIAVRPLAPSEWEQVADAVAGKAVHLAALLDGELHAGVVDDAAAVEVTLLPQMSELRPDCTCEDWNEPCRHAAAACFVVAEEMDRDPFALFLLRGISRDDFISMVRTRRAAAAGTVLNPLEDQAPLGILAAEAWRGAQLGDPLLPAPEIVHSRRLLLSPHGPGQYSPWDAQIPSQHKVSTERVDALAVDAVDRAWAMIVDGQHSGLGSSATSDLARRATGASSALAVAELADFAGVTPQRLTVWAHAWSVAGDAGVAVIADTDSWSTDQQLLAEGRERLVEIGHSRRSIALNYHSLRMSEGLLLVIGPDHKWYRLTGSGQRQDMRLEQPPSEDIRELVEEPS</sequence>
<name>A0A6J6RXT5_9ZZZZ</name>
<protein>
    <submittedName>
        <fullName evidence="3">Unannotated protein</fullName>
    </submittedName>
</protein>
<dbReference type="PROSITE" id="PS50966">
    <property type="entry name" value="ZF_SWIM"/>
    <property type="match status" value="1"/>
</dbReference>
<dbReference type="GO" id="GO:0008270">
    <property type="term" value="F:zinc ion binding"/>
    <property type="evidence" value="ECO:0007669"/>
    <property type="project" value="InterPro"/>
</dbReference>
<dbReference type="PANTHER" id="PTHR38133:SF1">
    <property type="entry name" value="SLR1429 PROTEIN"/>
    <property type="match status" value="1"/>
</dbReference>
<dbReference type="EMBL" id="CAEZYU010000002">
    <property type="protein sequence ID" value="CAB4727138.1"/>
    <property type="molecule type" value="Genomic_DNA"/>
</dbReference>
<organism evidence="3">
    <name type="scientific">freshwater metagenome</name>
    <dbReference type="NCBI Taxonomy" id="449393"/>
    <lineage>
        <taxon>unclassified sequences</taxon>
        <taxon>metagenomes</taxon>
        <taxon>ecological metagenomes</taxon>
    </lineage>
</organism>
<evidence type="ECO:0000313" key="3">
    <source>
        <dbReference type="EMBL" id="CAB4727138.1"/>
    </source>
</evidence>
<reference evidence="3" key="1">
    <citation type="submission" date="2020-05" db="EMBL/GenBank/DDBJ databases">
        <authorList>
            <person name="Chiriac C."/>
            <person name="Salcher M."/>
            <person name="Ghai R."/>
            <person name="Kavagutti S V."/>
        </authorList>
    </citation>
    <scope>NUCLEOTIDE SEQUENCE</scope>
</reference>
<evidence type="ECO:0000259" key="2">
    <source>
        <dbReference type="PROSITE" id="PS50966"/>
    </source>
</evidence>
<dbReference type="InterPro" id="IPR007527">
    <property type="entry name" value="Znf_SWIM"/>
</dbReference>
<proteinExistence type="predicted"/>
<dbReference type="AlphaFoldDB" id="A0A6J6RXT5"/>
<feature type="region of interest" description="Disordered" evidence="1">
    <location>
        <begin position="389"/>
        <end position="409"/>
    </location>
</feature>
<feature type="domain" description="SWIM-type" evidence="2">
    <location>
        <begin position="112"/>
        <end position="147"/>
    </location>
</feature>
<dbReference type="PANTHER" id="PTHR38133">
    <property type="entry name" value="SLR1429 PROTEIN"/>
    <property type="match status" value="1"/>
</dbReference>
<accession>A0A6J6RXT5</accession>
<evidence type="ECO:0000256" key="1">
    <source>
        <dbReference type="SAM" id="MobiDB-lite"/>
    </source>
</evidence>
<gene>
    <name evidence="3" type="ORF">UFOPK2766_00066</name>
</gene>